<dbReference type="Pfam" id="PF04055">
    <property type="entry name" value="Radical_SAM"/>
    <property type="match status" value="1"/>
</dbReference>
<dbReference type="PROSITE" id="PS51918">
    <property type="entry name" value="RADICAL_SAM"/>
    <property type="match status" value="1"/>
</dbReference>
<keyword evidence="2" id="KW-0949">S-adenosyl-L-methionine</keyword>
<dbReference type="SFLD" id="SFLDF00562">
    <property type="entry name" value="HemN-like__clustered_with_heat"/>
    <property type="match status" value="1"/>
</dbReference>
<name>A0A350H957_UNCW3</name>
<dbReference type="SUPFAM" id="SSF102114">
    <property type="entry name" value="Radical SAM enzymes"/>
    <property type="match status" value="1"/>
</dbReference>
<comment type="caution">
    <text evidence="4">The sequence shown here is derived from an EMBL/GenBank/DDBJ whole genome shotgun (WGS) entry which is preliminary data.</text>
</comment>
<dbReference type="InterPro" id="IPR006638">
    <property type="entry name" value="Elp3/MiaA/NifB-like_rSAM"/>
</dbReference>
<dbReference type="Proteomes" id="UP000264062">
    <property type="component" value="Unassembled WGS sequence"/>
</dbReference>
<dbReference type="SFLD" id="SFLDG01065">
    <property type="entry name" value="anaerobic_coproporphyrinogen-I"/>
    <property type="match status" value="1"/>
</dbReference>
<proteinExistence type="inferred from homology"/>
<reference evidence="4 5" key="1">
    <citation type="journal article" date="2018" name="Nat. Biotechnol.">
        <title>A standardized bacterial taxonomy based on genome phylogeny substantially revises the tree of life.</title>
        <authorList>
            <person name="Parks D.H."/>
            <person name="Chuvochina M."/>
            <person name="Waite D.W."/>
            <person name="Rinke C."/>
            <person name="Skarshewski A."/>
            <person name="Chaumeil P.A."/>
            <person name="Hugenholtz P."/>
        </authorList>
    </citation>
    <scope>NUCLEOTIDE SEQUENCE [LARGE SCALE GENOMIC DNA]</scope>
    <source>
        <strain evidence="4">UBA9956</strain>
    </source>
</reference>
<dbReference type="GO" id="GO:0046872">
    <property type="term" value="F:metal ion binding"/>
    <property type="evidence" value="ECO:0007669"/>
    <property type="project" value="UniProtKB-UniRule"/>
</dbReference>
<organism evidence="4 5">
    <name type="scientific">candidate division WOR-3 bacterium</name>
    <dbReference type="NCBI Taxonomy" id="2052148"/>
    <lineage>
        <taxon>Bacteria</taxon>
        <taxon>Bacteria division WOR-3</taxon>
    </lineage>
</organism>
<keyword evidence="2" id="KW-0411">Iron-sulfur</keyword>
<sequence>MSVNNGIYIHIPFCKSKCSYCAFVSGNHPEDIKKMYFDSLVREIRERDVFFEEANTLYIGGGTPSFVEKEYIERIVFEIKDRYDATNISEFTIEMNPESVNADLIEFYKDIGANRFSVGVQSFDNRVLKLLNRPHRRREAERVLSLFSDNDNLSIDLIWGVNGFSQDISFIDDYPIKHLSCYLLTLEENSALFREKYKEKKDIFIEKEYYKILEEIYKRGFERYEVSNFACEGFESKHNLSYWNLDSQYIGYGVSAASYNLKKRMQNTDDISIYIKHIHESSQLEDVTDIRRGLERIMLCLRTRAGLYVDNNIKMHLKKERMIEFILDGSLEFNDNVLKCTDKGYLIMNYIIAEITV</sequence>
<dbReference type="PANTHER" id="PTHR13932">
    <property type="entry name" value="COPROPORPHYRINIGEN III OXIDASE"/>
    <property type="match status" value="1"/>
</dbReference>
<comment type="subcellular location">
    <subcellularLocation>
        <location evidence="2">Cytoplasm</location>
    </subcellularLocation>
</comment>
<dbReference type="GO" id="GO:0006779">
    <property type="term" value="P:porphyrin-containing compound biosynthetic process"/>
    <property type="evidence" value="ECO:0007669"/>
    <property type="project" value="InterPro"/>
</dbReference>
<keyword evidence="2" id="KW-0143">Chaperone</keyword>
<keyword evidence="2" id="KW-0963">Cytoplasm</keyword>
<dbReference type="SMART" id="SM00729">
    <property type="entry name" value="Elp3"/>
    <property type="match status" value="1"/>
</dbReference>
<dbReference type="GO" id="GO:0005737">
    <property type="term" value="C:cytoplasm"/>
    <property type="evidence" value="ECO:0007669"/>
    <property type="project" value="UniProtKB-SubCell"/>
</dbReference>
<evidence type="ECO:0000256" key="1">
    <source>
        <dbReference type="ARBA" id="ARBA00006100"/>
    </source>
</evidence>
<keyword evidence="2" id="KW-0004">4Fe-4S</keyword>
<dbReference type="InterPro" id="IPR023404">
    <property type="entry name" value="rSAM_horseshoe"/>
</dbReference>
<dbReference type="GO" id="GO:0051539">
    <property type="term" value="F:4 iron, 4 sulfur cluster binding"/>
    <property type="evidence" value="ECO:0007669"/>
    <property type="project" value="UniProtKB-UniRule"/>
</dbReference>
<dbReference type="InterPro" id="IPR058240">
    <property type="entry name" value="rSAM_sf"/>
</dbReference>
<evidence type="ECO:0000259" key="3">
    <source>
        <dbReference type="PROSITE" id="PS51918"/>
    </source>
</evidence>
<dbReference type="NCBIfam" id="TIGR00539">
    <property type="entry name" value="hemN_rel"/>
    <property type="match status" value="1"/>
</dbReference>
<keyword evidence="2" id="KW-0349">Heme</keyword>
<comment type="function">
    <text evidence="2">Probably acts as a heme chaperone, transferring heme to an unknown acceptor. Binds one molecule of heme per monomer, possibly covalently. Binds 1 [4Fe-4S] cluster. The cluster is coordinated with 3 cysteines and an exchangeable S-adenosyl-L-methionine.</text>
</comment>
<accession>A0A350H957</accession>
<dbReference type="EMBL" id="DMZY01000083">
    <property type="protein sequence ID" value="HAV92073.1"/>
    <property type="molecule type" value="Genomic_DNA"/>
</dbReference>
<evidence type="ECO:0000313" key="4">
    <source>
        <dbReference type="EMBL" id="HAV92073.1"/>
    </source>
</evidence>
<evidence type="ECO:0000313" key="5">
    <source>
        <dbReference type="Proteomes" id="UP000264062"/>
    </source>
</evidence>
<dbReference type="PANTHER" id="PTHR13932:SF5">
    <property type="entry name" value="RADICAL S-ADENOSYL METHIONINE DOMAIN-CONTAINING PROTEIN 1, MITOCHONDRIAL"/>
    <property type="match status" value="1"/>
</dbReference>
<dbReference type="Gene3D" id="3.80.30.20">
    <property type="entry name" value="tm_1862 like domain"/>
    <property type="match status" value="1"/>
</dbReference>
<dbReference type="AlphaFoldDB" id="A0A350H957"/>
<dbReference type="SFLD" id="SFLDS00029">
    <property type="entry name" value="Radical_SAM"/>
    <property type="match status" value="1"/>
</dbReference>
<keyword evidence="2" id="KW-0479">Metal-binding</keyword>
<protein>
    <recommendedName>
        <fullName evidence="2">Heme chaperone HemW</fullName>
    </recommendedName>
</protein>
<comment type="similarity">
    <text evidence="1">Belongs to the anaerobic coproporphyrinogen-III oxidase family. HemW subfamily.</text>
</comment>
<evidence type="ECO:0000256" key="2">
    <source>
        <dbReference type="RuleBase" id="RU364116"/>
    </source>
</evidence>
<dbReference type="GO" id="GO:0004109">
    <property type="term" value="F:coproporphyrinogen oxidase activity"/>
    <property type="evidence" value="ECO:0007669"/>
    <property type="project" value="InterPro"/>
</dbReference>
<dbReference type="InterPro" id="IPR007197">
    <property type="entry name" value="rSAM"/>
</dbReference>
<feature type="domain" description="Radical SAM core" evidence="3">
    <location>
        <begin position="1"/>
        <end position="223"/>
    </location>
</feature>
<dbReference type="InterPro" id="IPR004559">
    <property type="entry name" value="HemW-like"/>
</dbReference>
<dbReference type="InterPro" id="IPR034505">
    <property type="entry name" value="Coproporphyrinogen-III_oxidase"/>
</dbReference>
<gene>
    <name evidence="4" type="ORF">DCW38_02705</name>
</gene>
<keyword evidence="2" id="KW-0408">Iron</keyword>